<feature type="compositionally biased region" description="Polar residues" evidence="1">
    <location>
        <begin position="86"/>
        <end position="95"/>
    </location>
</feature>
<keyword evidence="3" id="KW-1185">Reference proteome</keyword>
<accession>A0AAV9ZXZ6</accession>
<protein>
    <submittedName>
        <fullName evidence="2">Uncharacterized protein</fullName>
    </submittedName>
</protein>
<sequence length="181" mass="18428">MREIQAGAQTSVTAVVPCFGLDEREAALARDAVVAAHLAAVAIPQRDAGFGGSLIPAAFAAVAAPPQTTNTAAKSGVIDDDPMDSTPRTRTNNSGPSVAPDASFAAPPSPPSPPKSDSVRGLELLASSPLSNSRPLRLDPISAQTSDVSSRSSNPHACPPQNADLGLPKLRGMFNRKKAGG</sequence>
<feature type="region of interest" description="Disordered" evidence="1">
    <location>
        <begin position="67"/>
        <end position="181"/>
    </location>
</feature>
<name>A0AAV9ZXZ6_9AGAR</name>
<feature type="compositionally biased region" description="Low complexity" evidence="1">
    <location>
        <begin position="96"/>
        <end position="106"/>
    </location>
</feature>
<evidence type="ECO:0000313" key="3">
    <source>
        <dbReference type="Proteomes" id="UP001362999"/>
    </source>
</evidence>
<dbReference type="Proteomes" id="UP001362999">
    <property type="component" value="Unassembled WGS sequence"/>
</dbReference>
<proteinExistence type="predicted"/>
<comment type="caution">
    <text evidence="2">The sequence shown here is derived from an EMBL/GenBank/DDBJ whole genome shotgun (WGS) entry which is preliminary data.</text>
</comment>
<feature type="compositionally biased region" description="Polar residues" evidence="1">
    <location>
        <begin position="142"/>
        <end position="155"/>
    </location>
</feature>
<evidence type="ECO:0000256" key="1">
    <source>
        <dbReference type="SAM" id="MobiDB-lite"/>
    </source>
</evidence>
<feature type="compositionally biased region" description="Low complexity" evidence="1">
    <location>
        <begin position="124"/>
        <end position="135"/>
    </location>
</feature>
<dbReference type="EMBL" id="JAWWNJ010000099">
    <property type="protein sequence ID" value="KAK6996133.1"/>
    <property type="molecule type" value="Genomic_DNA"/>
</dbReference>
<evidence type="ECO:0000313" key="2">
    <source>
        <dbReference type="EMBL" id="KAK6996133.1"/>
    </source>
</evidence>
<gene>
    <name evidence="2" type="ORF">R3P38DRAFT_3222720</name>
</gene>
<reference evidence="2 3" key="1">
    <citation type="journal article" date="2024" name="J Genomics">
        <title>Draft genome sequencing and assembly of Favolaschia claudopus CIRM-BRFM 2984 isolated from oak limbs.</title>
        <authorList>
            <person name="Navarro D."/>
            <person name="Drula E."/>
            <person name="Chaduli D."/>
            <person name="Cazenave R."/>
            <person name="Ahrendt S."/>
            <person name="Wang J."/>
            <person name="Lipzen A."/>
            <person name="Daum C."/>
            <person name="Barry K."/>
            <person name="Grigoriev I.V."/>
            <person name="Favel A."/>
            <person name="Rosso M.N."/>
            <person name="Martin F."/>
        </authorList>
    </citation>
    <scope>NUCLEOTIDE SEQUENCE [LARGE SCALE GENOMIC DNA]</scope>
    <source>
        <strain evidence="2 3">CIRM-BRFM 2984</strain>
    </source>
</reference>
<organism evidence="2 3">
    <name type="scientific">Favolaschia claudopus</name>
    <dbReference type="NCBI Taxonomy" id="2862362"/>
    <lineage>
        <taxon>Eukaryota</taxon>
        <taxon>Fungi</taxon>
        <taxon>Dikarya</taxon>
        <taxon>Basidiomycota</taxon>
        <taxon>Agaricomycotina</taxon>
        <taxon>Agaricomycetes</taxon>
        <taxon>Agaricomycetidae</taxon>
        <taxon>Agaricales</taxon>
        <taxon>Marasmiineae</taxon>
        <taxon>Mycenaceae</taxon>
        <taxon>Favolaschia</taxon>
    </lineage>
</organism>
<dbReference type="AlphaFoldDB" id="A0AAV9ZXZ6"/>